<sequence>MGLLVSRVMSLFREWSQGSPSRLLMLGLDAAGKTTCLYKLKLNETVTTIPTIGFNVETVTPLPGLSFTMWDVGYQDKLRPLWRHYYPGTDGVIFVVDSQDQERFAEARDVLLGILQDDAMDRNVPVLILANKQDMPGACDVTKLTDELQLQNLTQNSWHIQGACATTGDGLYEGLQQLSKMIAEFKNS</sequence>
<dbReference type="InterPro" id="IPR005225">
    <property type="entry name" value="Small_GTP-bd"/>
</dbReference>
<dbReference type="SMART" id="SM00178">
    <property type="entry name" value="SAR"/>
    <property type="match status" value="1"/>
</dbReference>
<keyword evidence="5" id="KW-0460">Magnesium</keyword>
<dbReference type="GO" id="GO:0030010">
    <property type="term" value="P:establishment of cell polarity"/>
    <property type="evidence" value="ECO:0007669"/>
    <property type="project" value="UniProtKB-ARBA"/>
</dbReference>
<feature type="binding site" evidence="5">
    <location>
        <position position="34"/>
    </location>
    <ligand>
        <name>Mg(2+)</name>
        <dbReference type="ChEBI" id="CHEBI:18420"/>
    </ligand>
</feature>
<dbReference type="GO" id="GO:0006886">
    <property type="term" value="P:intracellular protein transport"/>
    <property type="evidence" value="ECO:0000318"/>
    <property type="project" value="GO_Central"/>
</dbReference>
<dbReference type="GO" id="GO:0005737">
    <property type="term" value="C:cytoplasm"/>
    <property type="evidence" value="ECO:0000318"/>
    <property type="project" value="GO_Central"/>
</dbReference>
<feature type="binding site" evidence="4">
    <location>
        <begin position="27"/>
        <end position="34"/>
    </location>
    <ligand>
        <name>GTP</name>
        <dbReference type="ChEBI" id="CHEBI:37565"/>
    </ligand>
</feature>
<organism evidence="7 8">
    <name type="scientific">Strongylocentrotus purpuratus</name>
    <name type="common">Purple sea urchin</name>
    <dbReference type="NCBI Taxonomy" id="7668"/>
    <lineage>
        <taxon>Eukaryota</taxon>
        <taxon>Metazoa</taxon>
        <taxon>Echinodermata</taxon>
        <taxon>Eleutherozoa</taxon>
        <taxon>Echinozoa</taxon>
        <taxon>Echinoidea</taxon>
        <taxon>Euechinoidea</taxon>
        <taxon>Echinacea</taxon>
        <taxon>Camarodonta</taxon>
        <taxon>Echinidea</taxon>
        <taxon>Strongylocentrotidae</taxon>
        <taxon>Strongylocentrotus</taxon>
    </lineage>
</organism>
<evidence type="ECO:0000256" key="1">
    <source>
        <dbReference type="ARBA" id="ARBA00010290"/>
    </source>
</evidence>
<evidence type="ECO:0000313" key="8">
    <source>
        <dbReference type="Proteomes" id="UP000007110"/>
    </source>
</evidence>
<dbReference type="SMART" id="SM00177">
    <property type="entry name" value="ARF"/>
    <property type="match status" value="1"/>
</dbReference>
<dbReference type="PANTHER" id="PTHR11711">
    <property type="entry name" value="ADP RIBOSYLATION FACTOR-RELATED"/>
    <property type="match status" value="1"/>
</dbReference>
<evidence type="ECO:0008006" key="9">
    <source>
        <dbReference type="Google" id="ProtNLM"/>
    </source>
</evidence>
<evidence type="ECO:0000313" key="7">
    <source>
        <dbReference type="EnsemblMetazoa" id="XP_030855302"/>
    </source>
</evidence>
<dbReference type="InterPro" id="IPR024156">
    <property type="entry name" value="Small_GTPase_ARF"/>
</dbReference>
<name>A0A7M7PUM4_STRPU</name>
<dbReference type="GO" id="GO:0003924">
    <property type="term" value="F:GTPase activity"/>
    <property type="evidence" value="ECO:0007669"/>
    <property type="project" value="InterPro"/>
</dbReference>
<reference evidence="8" key="1">
    <citation type="submission" date="2015-02" db="EMBL/GenBank/DDBJ databases">
        <title>Genome sequencing for Strongylocentrotus purpuratus.</title>
        <authorList>
            <person name="Murali S."/>
            <person name="Liu Y."/>
            <person name="Vee V."/>
            <person name="English A."/>
            <person name="Wang M."/>
            <person name="Skinner E."/>
            <person name="Han Y."/>
            <person name="Muzny D.M."/>
            <person name="Worley K.C."/>
            <person name="Gibbs R.A."/>
        </authorList>
    </citation>
    <scope>NUCLEOTIDE SEQUENCE</scope>
</reference>
<evidence type="ECO:0000256" key="6">
    <source>
        <dbReference type="RuleBase" id="RU003925"/>
    </source>
</evidence>
<dbReference type="FunFam" id="3.40.50.300:FF:000412">
    <property type="entry name" value="ADP-ribosylation factor 1"/>
    <property type="match status" value="1"/>
</dbReference>
<keyword evidence="5" id="KW-0479">Metal-binding</keyword>
<dbReference type="CDD" id="cd00878">
    <property type="entry name" value="Arf_Arl"/>
    <property type="match status" value="1"/>
</dbReference>
<comment type="similarity">
    <text evidence="1 6">Belongs to the small GTPase superfamily. Arf family.</text>
</comment>
<dbReference type="EnsemblMetazoa" id="XM_030999442">
    <property type="protein sequence ID" value="XP_030855302"/>
    <property type="gene ID" value="LOC100892463"/>
</dbReference>
<keyword evidence="3 4" id="KW-0342">GTP-binding</keyword>
<dbReference type="InParanoid" id="A0A7M7PUM4"/>
<accession>A0A7M7PUM4</accession>
<keyword evidence="8" id="KW-1185">Reference proteome</keyword>
<dbReference type="RefSeq" id="XP_030855302.1">
    <property type="nucleotide sequence ID" value="XM_030999442.1"/>
</dbReference>
<reference evidence="7" key="2">
    <citation type="submission" date="2021-01" db="UniProtKB">
        <authorList>
            <consortium name="EnsemblMetazoa"/>
        </authorList>
    </citation>
    <scope>IDENTIFICATION</scope>
</reference>
<dbReference type="GO" id="GO:0005886">
    <property type="term" value="C:plasma membrane"/>
    <property type="evidence" value="ECO:0000318"/>
    <property type="project" value="GO_Central"/>
</dbReference>
<proteinExistence type="inferred from homology"/>
<dbReference type="Gene3D" id="3.40.50.300">
    <property type="entry name" value="P-loop containing nucleotide triphosphate hydrolases"/>
    <property type="match status" value="1"/>
</dbReference>
<dbReference type="PROSITE" id="PS51417">
    <property type="entry name" value="ARF"/>
    <property type="match status" value="1"/>
</dbReference>
<dbReference type="PRINTS" id="PR00328">
    <property type="entry name" value="SAR1GTPBP"/>
</dbReference>
<evidence type="ECO:0000256" key="2">
    <source>
        <dbReference type="ARBA" id="ARBA00022741"/>
    </source>
</evidence>
<dbReference type="NCBIfam" id="TIGR00231">
    <property type="entry name" value="small_GTP"/>
    <property type="match status" value="1"/>
</dbReference>
<dbReference type="InterPro" id="IPR006689">
    <property type="entry name" value="Small_GTPase_ARF/SAR"/>
</dbReference>
<dbReference type="OMA" id="MDANIPI"/>
<evidence type="ECO:0000256" key="5">
    <source>
        <dbReference type="PIRSR" id="PIRSR606689-2"/>
    </source>
</evidence>
<dbReference type="InterPro" id="IPR027417">
    <property type="entry name" value="P-loop_NTPase"/>
</dbReference>
<keyword evidence="2 4" id="KW-0547">Nucleotide-binding</keyword>
<feature type="binding site" evidence="5">
    <location>
        <position position="51"/>
    </location>
    <ligand>
        <name>Mg(2+)</name>
        <dbReference type="ChEBI" id="CHEBI:18420"/>
    </ligand>
</feature>
<dbReference type="GeneID" id="100892463"/>
<dbReference type="KEGG" id="spu:100892463"/>
<dbReference type="OrthoDB" id="2011769at2759"/>
<dbReference type="SUPFAM" id="SSF52540">
    <property type="entry name" value="P-loop containing nucleoside triphosphate hydrolases"/>
    <property type="match status" value="1"/>
</dbReference>
<dbReference type="GO" id="GO:0016192">
    <property type="term" value="P:vesicle-mediated transport"/>
    <property type="evidence" value="ECO:0000318"/>
    <property type="project" value="GO_Central"/>
</dbReference>
<dbReference type="Pfam" id="PF00025">
    <property type="entry name" value="Arf"/>
    <property type="match status" value="1"/>
</dbReference>
<dbReference type="AlphaFoldDB" id="A0A7M7PUM4"/>
<protein>
    <recommendedName>
        <fullName evidence="9">ADP-ribosylation factor</fullName>
    </recommendedName>
</protein>
<dbReference type="GO" id="GO:0046872">
    <property type="term" value="F:metal ion binding"/>
    <property type="evidence" value="ECO:0007669"/>
    <property type="project" value="UniProtKB-KW"/>
</dbReference>
<feature type="binding site" evidence="4">
    <location>
        <begin position="131"/>
        <end position="134"/>
    </location>
    <ligand>
        <name>GTP</name>
        <dbReference type="ChEBI" id="CHEBI:37565"/>
    </ligand>
</feature>
<evidence type="ECO:0000256" key="4">
    <source>
        <dbReference type="PIRSR" id="PIRSR606689-1"/>
    </source>
</evidence>
<dbReference type="GO" id="GO:0005525">
    <property type="term" value="F:GTP binding"/>
    <property type="evidence" value="ECO:0000318"/>
    <property type="project" value="GO_Central"/>
</dbReference>
<dbReference type="Proteomes" id="UP000007110">
    <property type="component" value="Unassembled WGS sequence"/>
</dbReference>
<evidence type="ECO:0000256" key="3">
    <source>
        <dbReference type="ARBA" id="ARBA00023134"/>
    </source>
</evidence>